<dbReference type="InterPro" id="IPR008557">
    <property type="entry name" value="PhoX"/>
</dbReference>
<dbReference type="Pfam" id="PF05787">
    <property type="entry name" value="PhoX"/>
    <property type="match status" value="1"/>
</dbReference>
<feature type="region of interest" description="Disordered" evidence="1">
    <location>
        <begin position="217"/>
        <end position="239"/>
    </location>
</feature>
<comment type="caution">
    <text evidence="2">The sequence shown here is derived from an EMBL/GenBank/DDBJ whole genome shotgun (WGS) entry which is preliminary data.</text>
</comment>
<gene>
    <name evidence="2" type="ORF">C8D93_104310</name>
</gene>
<evidence type="ECO:0008006" key="4">
    <source>
        <dbReference type="Google" id="ProtNLM"/>
    </source>
</evidence>
<sequence>MSNHPDEVHNHSANTSFQEVLSKRLERRDFLRGGVTLASATTLSSLALVGCSDDDNDGGGSPRSLGFQAVAKNLNDAVTLPAGYSAAVLYAFGDPIDGGTPDFLNNGTDTASDRRAGDQHDGMAYFGLSEDGQYAPSRSDRGLLVMNHEQVLDAYIHAAGPTEDINGNRPQAEVDKEMNAHGVSIVEVRRDGSSNSMSYVQTSAFNRRITPFTEMDITGPARGSARLSTPFSPDGTRTRGTLNNCANGRTPWGTYFACEENWFSYWNRGDDAALRNAADNAQLARAGLGPDTRGFSYRKWDTVNADVYRRFNITAQAGGSATTDYRNEANTYGYIVEIDPFDPDSRPQKRTALGRFVHEGCWTAPAISGRPLVFYMGDDNRFDYIYKFVSAENWDPADASRTDRLAVGAKYLDNGTLYVARFNADGSGEWIELSVNENGLDINNTLFPFASQADVCIATRLAADSVGATKMDRPEWGSVNPVNGEVYMTLTNNTRRTEPGQADAANPRLANANGHIIRWRETGGVQEATSFDWDIFLFGAAANAEASTNVSSLTDDNDFSSADGLWFDSRGLLWIQTDDGVFPGADRSNNQMLAALPGQVGDGSVVTTTDAPTIAGAQATPDTVRRFLVGPRGCEITGIDMTPDYKTLFVNIQHPGEDGSLAEPDGSWPNPSRNALETGAAGVRPRSATIVITKDDGGTIGI</sequence>
<accession>A0A318EEH6</accession>
<evidence type="ECO:0000313" key="3">
    <source>
        <dbReference type="Proteomes" id="UP000248330"/>
    </source>
</evidence>
<dbReference type="RefSeq" id="WP_110265091.1">
    <property type="nucleotide sequence ID" value="NZ_CAKZQT010000014.1"/>
</dbReference>
<feature type="region of interest" description="Disordered" evidence="1">
    <location>
        <begin position="656"/>
        <end position="681"/>
    </location>
</feature>
<reference evidence="2 3" key="1">
    <citation type="submission" date="2018-04" db="EMBL/GenBank/DDBJ databases">
        <title>Genomic Encyclopedia of Type Strains, Phase IV (KMG-IV): sequencing the most valuable type-strain genomes for metagenomic binning, comparative biology and taxonomic classification.</title>
        <authorList>
            <person name="Goeker M."/>
        </authorList>
    </citation>
    <scope>NUCLEOTIDE SEQUENCE [LARGE SCALE GENOMIC DNA]</scope>
    <source>
        <strain evidence="2 3">DSM 104150</strain>
    </source>
</reference>
<dbReference type="PANTHER" id="PTHR35399:SF2">
    <property type="entry name" value="DUF839 DOMAIN-CONTAINING PROTEIN"/>
    <property type="match status" value="1"/>
</dbReference>
<dbReference type="OrthoDB" id="9801383at2"/>
<evidence type="ECO:0000256" key="1">
    <source>
        <dbReference type="SAM" id="MobiDB-lite"/>
    </source>
</evidence>
<dbReference type="AlphaFoldDB" id="A0A318EEH6"/>
<name>A0A318EEH6_9GAMM</name>
<dbReference type="EMBL" id="QICN01000004">
    <property type="protein sequence ID" value="PXV68610.1"/>
    <property type="molecule type" value="Genomic_DNA"/>
</dbReference>
<protein>
    <recommendedName>
        <fullName evidence="4">Phosphatase</fullName>
    </recommendedName>
</protein>
<proteinExistence type="predicted"/>
<evidence type="ECO:0000313" key="2">
    <source>
        <dbReference type="EMBL" id="PXV68610.1"/>
    </source>
</evidence>
<keyword evidence="3" id="KW-1185">Reference proteome</keyword>
<dbReference type="Proteomes" id="UP000248330">
    <property type="component" value="Unassembled WGS sequence"/>
</dbReference>
<organism evidence="2 3">
    <name type="scientific">Sinimarinibacterium flocculans</name>
    <dbReference type="NCBI Taxonomy" id="985250"/>
    <lineage>
        <taxon>Bacteria</taxon>
        <taxon>Pseudomonadati</taxon>
        <taxon>Pseudomonadota</taxon>
        <taxon>Gammaproteobacteria</taxon>
        <taxon>Nevskiales</taxon>
        <taxon>Nevskiaceae</taxon>
        <taxon>Sinimarinibacterium</taxon>
    </lineage>
</organism>
<dbReference type="PANTHER" id="PTHR35399">
    <property type="entry name" value="SLR8030 PROTEIN"/>
    <property type="match status" value="1"/>
</dbReference>